<sequence>MVSHSKTRITKTKAPKQSRGKILLSYEKITSVTHLPQRDAAAALGVSVSTLKRRQTELQIHWPRNGSGKKVRKANTFQTRGGAAPTKKNSPAQKAASVNSPRRVNVENDEEQSPVDIPEQNSHVNVSRASAFLDDCTSPNSSIAHHSYLTSFGDISPTGSKFAPPVVSIDEIPTNALRVVQTQPENSSAPSLEALPVHCKQRMCPANATQEFTNTVLLVDPCASYTLPCPLTDELLNHMRVEMLNMWKEFEFRQQNGSCSPMAETEKGIAAM</sequence>
<dbReference type="PROSITE" id="PS51519">
    <property type="entry name" value="RWP_RK"/>
    <property type="match status" value="1"/>
</dbReference>
<evidence type="ECO:0000256" key="5">
    <source>
        <dbReference type="SAM" id="MobiDB-lite"/>
    </source>
</evidence>
<dbReference type="EMBL" id="HBGD01004712">
    <property type="protein sequence ID" value="CAD9080688.1"/>
    <property type="molecule type" value="Transcribed_RNA"/>
</dbReference>
<dbReference type="GO" id="GO:0003677">
    <property type="term" value="F:DNA binding"/>
    <property type="evidence" value="ECO:0007669"/>
    <property type="project" value="UniProtKB-KW"/>
</dbReference>
<evidence type="ECO:0000259" key="6">
    <source>
        <dbReference type="PROSITE" id="PS51519"/>
    </source>
</evidence>
<dbReference type="AlphaFoldDB" id="A0A7S1KPA3"/>
<protein>
    <recommendedName>
        <fullName evidence="6">RWP-RK domain-containing protein</fullName>
    </recommendedName>
</protein>
<organism evidence="7">
    <name type="scientific">Percolomonas cosmopolitus</name>
    <dbReference type="NCBI Taxonomy" id="63605"/>
    <lineage>
        <taxon>Eukaryota</taxon>
        <taxon>Discoba</taxon>
        <taxon>Heterolobosea</taxon>
        <taxon>Tetramitia</taxon>
        <taxon>Eutetramitia</taxon>
        <taxon>Percolomonadidae</taxon>
        <taxon>Percolomonas</taxon>
    </lineage>
</organism>
<evidence type="ECO:0000256" key="3">
    <source>
        <dbReference type="ARBA" id="ARBA00023163"/>
    </source>
</evidence>
<keyword evidence="4" id="KW-0539">Nucleus</keyword>
<evidence type="ECO:0000256" key="1">
    <source>
        <dbReference type="ARBA" id="ARBA00023015"/>
    </source>
</evidence>
<keyword evidence="2" id="KW-0238">DNA-binding</keyword>
<feature type="region of interest" description="Disordered" evidence="5">
    <location>
        <begin position="79"/>
        <end position="117"/>
    </location>
</feature>
<name>A0A7S1KPA3_9EUKA</name>
<reference evidence="7" key="1">
    <citation type="submission" date="2021-01" db="EMBL/GenBank/DDBJ databases">
        <authorList>
            <person name="Corre E."/>
            <person name="Pelletier E."/>
            <person name="Niang G."/>
            <person name="Scheremetjew M."/>
            <person name="Finn R."/>
            <person name="Kale V."/>
            <person name="Holt S."/>
            <person name="Cochrane G."/>
            <person name="Meng A."/>
            <person name="Brown T."/>
            <person name="Cohen L."/>
        </authorList>
    </citation>
    <scope>NUCLEOTIDE SEQUENCE</scope>
    <source>
        <strain evidence="7">WS</strain>
    </source>
</reference>
<evidence type="ECO:0000256" key="4">
    <source>
        <dbReference type="ARBA" id="ARBA00023242"/>
    </source>
</evidence>
<feature type="compositionally biased region" description="Polar residues" evidence="5">
    <location>
        <begin position="87"/>
        <end position="102"/>
    </location>
</feature>
<feature type="domain" description="RWP-RK" evidence="6">
    <location>
        <begin position="10"/>
        <end position="96"/>
    </location>
</feature>
<evidence type="ECO:0000256" key="2">
    <source>
        <dbReference type="ARBA" id="ARBA00023125"/>
    </source>
</evidence>
<gene>
    <name evidence="7" type="ORF">PCOS0759_LOCUS3928</name>
</gene>
<evidence type="ECO:0000313" key="7">
    <source>
        <dbReference type="EMBL" id="CAD9080688.1"/>
    </source>
</evidence>
<dbReference type="Pfam" id="PF02042">
    <property type="entry name" value="RWP-RK"/>
    <property type="match status" value="1"/>
</dbReference>
<keyword evidence="3" id="KW-0804">Transcription</keyword>
<dbReference type="InterPro" id="IPR003035">
    <property type="entry name" value="RWP-RK_dom"/>
</dbReference>
<accession>A0A7S1KPA3</accession>
<keyword evidence="1" id="KW-0805">Transcription regulation</keyword>
<proteinExistence type="predicted"/>